<accession>A0ABY2WS60</accession>
<evidence type="ECO:0000313" key="2">
    <source>
        <dbReference type="Proteomes" id="UP001193035"/>
    </source>
</evidence>
<evidence type="ECO:0008006" key="3">
    <source>
        <dbReference type="Google" id="ProtNLM"/>
    </source>
</evidence>
<dbReference type="EMBL" id="VCPD01000012">
    <property type="protein sequence ID" value="TMV02603.1"/>
    <property type="molecule type" value="Genomic_DNA"/>
</dbReference>
<gene>
    <name evidence="1" type="ORF">FGK63_20460</name>
</gene>
<keyword evidence="2" id="KW-1185">Reference proteome</keyword>
<protein>
    <recommendedName>
        <fullName evidence="3">DUF2147 domain-containing protein</fullName>
    </recommendedName>
</protein>
<sequence>MKYSIIAVPIIGLISIVNNGLALANCRNLSESEMIDAAIDFTLQNQVGNAFKLTEEGERLHLSLKRFEDKAAYLAINSDCCTNFTREAKGEYIDPHLAERKNYAATIRVKSRWLFDDRNSMKTPLLGFYESIRLVHFDNCGKIINLD</sequence>
<dbReference type="Proteomes" id="UP001193035">
    <property type="component" value="Unassembled WGS sequence"/>
</dbReference>
<dbReference type="RefSeq" id="WP_138845792.1">
    <property type="nucleotide sequence ID" value="NZ_VCPD01000012.1"/>
</dbReference>
<organism evidence="1 2">
    <name type="scientific">Ruegeria sediminis</name>
    <dbReference type="NCBI Taxonomy" id="2583820"/>
    <lineage>
        <taxon>Bacteria</taxon>
        <taxon>Pseudomonadati</taxon>
        <taxon>Pseudomonadota</taxon>
        <taxon>Alphaproteobacteria</taxon>
        <taxon>Rhodobacterales</taxon>
        <taxon>Roseobacteraceae</taxon>
        <taxon>Ruegeria</taxon>
    </lineage>
</organism>
<comment type="caution">
    <text evidence="1">The sequence shown here is derived from an EMBL/GenBank/DDBJ whole genome shotgun (WGS) entry which is preliminary data.</text>
</comment>
<evidence type="ECO:0000313" key="1">
    <source>
        <dbReference type="EMBL" id="TMV02603.1"/>
    </source>
</evidence>
<proteinExistence type="predicted"/>
<name>A0ABY2WS60_9RHOB</name>
<reference evidence="1 2" key="1">
    <citation type="submission" date="2019-05" db="EMBL/GenBank/DDBJ databases">
        <title>Ruegeria sp. nov., isolated from tidal flat.</title>
        <authorList>
            <person name="Kim W."/>
        </authorList>
    </citation>
    <scope>NUCLEOTIDE SEQUENCE [LARGE SCALE GENOMIC DNA]</scope>
    <source>
        <strain evidence="1 2">CAU 1488</strain>
    </source>
</reference>